<evidence type="ECO:0000259" key="8">
    <source>
        <dbReference type="PROSITE" id="PS51096"/>
    </source>
</evidence>
<dbReference type="GO" id="GO:0016301">
    <property type="term" value="F:kinase activity"/>
    <property type="evidence" value="ECO:0007669"/>
    <property type="project" value="UniProtKB-KW"/>
</dbReference>
<comment type="caution">
    <text evidence="9">The sequence shown here is derived from an EMBL/GenBank/DDBJ whole genome shotgun (WGS) entry which is preliminary data.</text>
</comment>
<evidence type="ECO:0000256" key="7">
    <source>
        <dbReference type="ARBA" id="ARBA00022777"/>
    </source>
</evidence>
<protein>
    <submittedName>
        <fullName evidence="9">PTS system fructose IIA component</fullName>
    </submittedName>
</protein>
<dbReference type="OrthoDB" id="6623712at2"/>
<evidence type="ECO:0000256" key="5">
    <source>
        <dbReference type="ARBA" id="ARBA00022679"/>
    </source>
</evidence>
<keyword evidence="6" id="KW-0598">Phosphotransferase system</keyword>
<dbReference type="SUPFAM" id="SSF53062">
    <property type="entry name" value="PTS system fructose IIA component-like"/>
    <property type="match status" value="1"/>
</dbReference>
<dbReference type="HOGENOM" id="CLU_123235_3_1_9"/>
<dbReference type="GO" id="GO:0005737">
    <property type="term" value="C:cytoplasm"/>
    <property type="evidence" value="ECO:0007669"/>
    <property type="project" value="UniProtKB-SubCell"/>
</dbReference>
<sequence length="136" mass="15034">MCRIIFASHGNLSKGMKNSVNMLAGSLSDKVETYSLYPGESPNDYYQKLLKEIPNSDEQVIILCDIKGGSVHTTLAQLTQLNNVIVLSGMNLGMALDIVLRYQEGIPSEDYEELLDSSREGITLLTNLVSETDEDF</sequence>
<dbReference type="GO" id="GO:0016020">
    <property type="term" value="C:membrane"/>
    <property type="evidence" value="ECO:0007669"/>
    <property type="project" value="InterPro"/>
</dbReference>
<dbReference type="GO" id="GO:0009401">
    <property type="term" value="P:phosphoenolpyruvate-dependent sugar phosphotransferase system"/>
    <property type="evidence" value="ECO:0007669"/>
    <property type="project" value="UniProtKB-KW"/>
</dbReference>
<organism evidence="9 10">
    <name type="scientific">Faecalitalea cylindroides ATCC 27803</name>
    <dbReference type="NCBI Taxonomy" id="649755"/>
    <lineage>
        <taxon>Bacteria</taxon>
        <taxon>Bacillati</taxon>
        <taxon>Bacillota</taxon>
        <taxon>Erysipelotrichia</taxon>
        <taxon>Erysipelotrichales</taxon>
        <taxon>Erysipelotrichaceae</taxon>
        <taxon>Faecalitalea</taxon>
    </lineage>
</organism>
<keyword evidence="4" id="KW-0762">Sugar transport</keyword>
<reference evidence="9 10" key="1">
    <citation type="submission" date="2013-06" db="EMBL/GenBank/DDBJ databases">
        <authorList>
            <person name="Weinstock G."/>
            <person name="Sodergren E."/>
            <person name="Lobos E.A."/>
            <person name="Fulton L."/>
            <person name="Fulton R."/>
            <person name="Courtney L."/>
            <person name="Fronick C."/>
            <person name="O'Laughlin M."/>
            <person name="Godfrey J."/>
            <person name="Wilson R.M."/>
            <person name="Miner T."/>
            <person name="Farmer C."/>
            <person name="Delehaunty K."/>
            <person name="Cordes M."/>
            <person name="Minx P."/>
            <person name="Tomlinson C."/>
            <person name="Chen J."/>
            <person name="Wollam A."/>
            <person name="Pepin K.H."/>
            <person name="Bhonagiri V."/>
            <person name="Zhang X."/>
            <person name="Warren W."/>
            <person name="Mitreva M."/>
            <person name="Mardis E.R."/>
            <person name="Wilson R.K."/>
        </authorList>
    </citation>
    <scope>NUCLEOTIDE SEQUENCE [LARGE SCALE GENOMIC DNA]</scope>
    <source>
        <strain evidence="9 10">ATCC 27803</strain>
    </source>
</reference>
<dbReference type="Proteomes" id="UP000016658">
    <property type="component" value="Unassembled WGS sequence"/>
</dbReference>
<dbReference type="InterPro" id="IPR033887">
    <property type="entry name" value="PTS_IIA_man"/>
</dbReference>
<dbReference type="CDD" id="cd00006">
    <property type="entry name" value="PTS_IIA_man"/>
    <property type="match status" value="1"/>
</dbReference>
<keyword evidence="7" id="KW-0418">Kinase</keyword>
<evidence type="ECO:0000313" key="9">
    <source>
        <dbReference type="EMBL" id="ERK47327.1"/>
    </source>
</evidence>
<dbReference type="PANTHER" id="PTHR33799">
    <property type="entry name" value="PTS PERMEASE-RELATED-RELATED"/>
    <property type="match status" value="1"/>
</dbReference>
<keyword evidence="2" id="KW-0813">Transport</keyword>
<feature type="domain" description="PTS EIIA type-4" evidence="8">
    <location>
        <begin position="1"/>
        <end position="122"/>
    </location>
</feature>
<dbReference type="EMBL" id="AWVI01000007">
    <property type="protein sequence ID" value="ERK47327.1"/>
    <property type="molecule type" value="Genomic_DNA"/>
</dbReference>
<comment type="subcellular location">
    <subcellularLocation>
        <location evidence="1">Cytoplasm</location>
    </subcellularLocation>
</comment>
<name>U2R9E3_9FIRM</name>
<dbReference type="InterPro" id="IPR004701">
    <property type="entry name" value="PTS_EIIA_man-typ"/>
</dbReference>
<evidence type="ECO:0000313" key="10">
    <source>
        <dbReference type="Proteomes" id="UP000016658"/>
    </source>
</evidence>
<evidence type="ECO:0000256" key="2">
    <source>
        <dbReference type="ARBA" id="ARBA00022448"/>
    </source>
</evidence>
<dbReference type="PANTHER" id="PTHR33799:SF1">
    <property type="entry name" value="PTS SYSTEM MANNOSE-SPECIFIC EIIAB COMPONENT-RELATED"/>
    <property type="match status" value="1"/>
</dbReference>
<keyword evidence="3" id="KW-0963">Cytoplasm</keyword>
<gene>
    <name evidence="9" type="ORF">HMPREF0367_00131</name>
</gene>
<evidence type="ECO:0000256" key="4">
    <source>
        <dbReference type="ARBA" id="ARBA00022597"/>
    </source>
</evidence>
<dbReference type="Gene3D" id="3.40.50.510">
    <property type="entry name" value="Phosphotransferase system, mannose-type IIA component"/>
    <property type="match status" value="1"/>
</dbReference>
<evidence type="ECO:0000256" key="3">
    <source>
        <dbReference type="ARBA" id="ARBA00022490"/>
    </source>
</evidence>
<dbReference type="InterPro" id="IPR036662">
    <property type="entry name" value="PTS_EIIA_man-typ_sf"/>
</dbReference>
<proteinExistence type="predicted"/>
<dbReference type="InterPro" id="IPR051471">
    <property type="entry name" value="Bacterial_PTS_sugar_comp"/>
</dbReference>
<dbReference type="RefSeq" id="WP_035403027.1">
    <property type="nucleotide sequence ID" value="NZ_KI271032.1"/>
</dbReference>
<dbReference type="AlphaFoldDB" id="U2R9E3"/>
<evidence type="ECO:0000256" key="1">
    <source>
        <dbReference type="ARBA" id="ARBA00004496"/>
    </source>
</evidence>
<dbReference type="PROSITE" id="PS51096">
    <property type="entry name" value="PTS_EIIA_TYPE_4"/>
    <property type="match status" value="1"/>
</dbReference>
<dbReference type="Pfam" id="PF03610">
    <property type="entry name" value="EIIA-man"/>
    <property type="match status" value="1"/>
</dbReference>
<keyword evidence="5" id="KW-0808">Transferase</keyword>
<dbReference type="PATRIC" id="fig|649755.3.peg.116"/>
<accession>U2R9E3</accession>
<evidence type="ECO:0000256" key="6">
    <source>
        <dbReference type="ARBA" id="ARBA00022683"/>
    </source>
</evidence>